<evidence type="ECO:0000313" key="4">
    <source>
        <dbReference type="EMBL" id="RKP18031.1"/>
    </source>
</evidence>
<keyword evidence="1" id="KW-0677">Repeat</keyword>
<reference evidence="3 5" key="1">
    <citation type="journal article" date="2013" name="Curr. Biol.">
        <title>Shared signatures of parasitism and phylogenomics unite Cryptomycota and microsporidia.</title>
        <authorList>
            <person name="James T.Y."/>
            <person name="Pelin A."/>
            <person name="Bonen L."/>
            <person name="Ahrendt S."/>
            <person name="Sain D."/>
            <person name="Corradi N."/>
            <person name="Stajich J.E."/>
        </authorList>
    </citation>
    <scope>NUCLEOTIDE SEQUENCE [LARGE SCALE GENOMIC DNA]</scope>
    <source>
        <strain evidence="3 5">CSF55</strain>
        <strain evidence="3 5">CSF55</strain>
    </source>
</reference>
<dbReference type="SUPFAM" id="SSF48403">
    <property type="entry name" value="Ankyrin repeat"/>
    <property type="match status" value="1"/>
</dbReference>
<protein>
    <submittedName>
        <fullName evidence="4">Ankyrin</fullName>
    </submittedName>
</protein>
<gene>
    <name evidence="3" type="ORF">O9G_001978</name>
    <name evidence="4" type="ORF">ROZALSC1DRAFT_30224</name>
</gene>
<accession>A0A075API5</accession>
<evidence type="ECO:0000256" key="2">
    <source>
        <dbReference type="ARBA" id="ARBA00023043"/>
    </source>
</evidence>
<dbReference type="Gene3D" id="3.30.1330.30">
    <property type="match status" value="1"/>
</dbReference>
<dbReference type="SMART" id="SM00248">
    <property type="entry name" value="ANK"/>
    <property type="match status" value="3"/>
</dbReference>
<keyword evidence="2" id="KW-0040">ANK repeat</keyword>
<dbReference type="HOGENOM" id="CLU_977128_0_0_1"/>
<evidence type="ECO:0000313" key="6">
    <source>
        <dbReference type="Proteomes" id="UP000281549"/>
    </source>
</evidence>
<dbReference type="Pfam" id="PF12796">
    <property type="entry name" value="Ank_2"/>
    <property type="match status" value="1"/>
</dbReference>
<keyword evidence="5" id="KW-1185">Reference proteome</keyword>
<dbReference type="InterPro" id="IPR002110">
    <property type="entry name" value="Ankyrin_rpt"/>
</dbReference>
<dbReference type="Proteomes" id="UP000281549">
    <property type="component" value="Unassembled WGS sequence"/>
</dbReference>
<evidence type="ECO:0000256" key="1">
    <source>
        <dbReference type="ARBA" id="ARBA00022737"/>
    </source>
</evidence>
<dbReference type="STRING" id="988480.A0A075API5"/>
<dbReference type="InterPro" id="IPR036770">
    <property type="entry name" value="Ankyrin_rpt-contain_sf"/>
</dbReference>
<organism evidence="3 5">
    <name type="scientific">Rozella allomycis (strain CSF55)</name>
    <dbReference type="NCBI Taxonomy" id="988480"/>
    <lineage>
        <taxon>Eukaryota</taxon>
        <taxon>Fungi</taxon>
        <taxon>Fungi incertae sedis</taxon>
        <taxon>Cryptomycota</taxon>
        <taxon>Cryptomycota incertae sedis</taxon>
        <taxon>Rozella</taxon>
    </lineage>
</organism>
<dbReference type="PANTHER" id="PTHR24198:SF165">
    <property type="entry name" value="ANKYRIN REPEAT-CONTAINING PROTEIN-RELATED"/>
    <property type="match status" value="1"/>
</dbReference>
<evidence type="ECO:0000313" key="3">
    <source>
        <dbReference type="EMBL" id="EPZ31968.1"/>
    </source>
</evidence>
<dbReference type="OrthoDB" id="366390at2759"/>
<dbReference type="AlphaFoldDB" id="A0A075API5"/>
<dbReference type="EMBL" id="KE561200">
    <property type="protein sequence ID" value="EPZ31968.1"/>
    <property type="molecule type" value="Genomic_DNA"/>
</dbReference>
<dbReference type="InterPro" id="IPR029064">
    <property type="entry name" value="Ribosomal_eL30-like_sf"/>
</dbReference>
<dbReference type="Proteomes" id="UP000030755">
    <property type="component" value="Unassembled WGS sequence"/>
</dbReference>
<evidence type="ECO:0000313" key="5">
    <source>
        <dbReference type="Proteomes" id="UP000030755"/>
    </source>
</evidence>
<dbReference type="EMBL" id="ML005584">
    <property type="protein sequence ID" value="RKP18031.1"/>
    <property type="molecule type" value="Genomic_DNA"/>
</dbReference>
<proteinExistence type="predicted"/>
<reference evidence="4" key="3">
    <citation type="submission" date="2018-08" db="EMBL/GenBank/DDBJ databases">
        <title>Leveraging single-cell genomics to expand the Fungal Tree of Life.</title>
        <authorList>
            <consortium name="DOE Joint Genome Institute"/>
            <person name="Ahrendt S.R."/>
            <person name="Quandt C.A."/>
            <person name="Ciobanu D."/>
            <person name="Clum A."/>
            <person name="Salamov A."/>
            <person name="Andreopoulos B."/>
            <person name="Cheng J.-F."/>
            <person name="Woyke T."/>
            <person name="Pelin A."/>
            <person name="Henrissat B."/>
            <person name="Reynolds N."/>
            <person name="Benny G.L."/>
            <person name="Smith M.E."/>
            <person name="James T.Y."/>
            <person name="Grigoriev I.V."/>
        </authorList>
    </citation>
    <scope>NUCLEOTIDE SEQUENCE</scope>
    <source>
        <strain evidence="4">CSF55</strain>
    </source>
</reference>
<dbReference type="PANTHER" id="PTHR24198">
    <property type="entry name" value="ANKYRIN REPEAT AND PROTEIN KINASE DOMAIN-CONTAINING PROTEIN"/>
    <property type="match status" value="1"/>
</dbReference>
<sequence length="285" mass="32910">MIKTKIQKQLEKSQLRVFGVIMATNIQLSKNTEADHFYCSVYSIIEKCKSKNIPVIYGLTKRKLGRLLFAKLSVSAIALINIDTFPAISKWDIIKGNADDFSEKWRSVYLNNSFSHKVSPLYQAAKYGYWSVIKLCCEKDKRWLESCDRMGRTPFLLAVENGFTFFVKELLTFNVDMDARAFDGCNAVLLAVKNKMPATLQLIIDKRRERYNDESQWILNSQDFSKSTVLHFLALISSCDTIFKQIFKDIHFSSHFLEQKDYQGKTALDVARDCGNLECLKRFLK</sequence>
<dbReference type="Gene3D" id="1.25.40.20">
    <property type="entry name" value="Ankyrin repeat-containing domain"/>
    <property type="match status" value="1"/>
</dbReference>
<name>A0A075API5_ROZAC</name>
<dbReference type="SUPFAM" id="SSF55315">
    <property type="entry name" value="L30e-like"/>
    <property type="match status" value="1"/>
</dbReference>
<reference evidence="6" key="2">
    <citation type="journal article" date="2018" name="Nat. Microbiol.">
        <title>Leveraging single-cell genomics to expand the fungal tree of life.</title>
        <authorList>
            <person name="Ahrendt S.R."/>
            <person name="Quandt C.A."/>
            <person name="Ciobanu D."/>
            <person name="Clum A."/>
            <person name="Salamov A."/>
            <person name="Andreopoulos B."/>
            <person name="Cheng J.F."/>
            <person name="Woyke T."/>
            <person name="Pelin A."/>
            <person name="Henrissat B."/>
            <person name="Reynolds N.K."/>
            <person name="Benny G.L."/>
            <person name="Smith M.E."/>
            <person name="James T.Y."/>
            <person name="Grigoriev I.V."/>
        </authorList>
    </citation>
    <scope>NUCLEOTIDE SEQUENCE [LARGE SCALE GENOMIC DNA]</scope>
    <source>
        <strain evidence="6">CSF55</strain>
    </source>
</reference>